<accession>A0A7W6TH36</accession>
<comment type="caution">
    <text evidence="6">The sequence shown here is derived from an EMBL/GenBank/DDBJ whole genome shotgun (WGS) entry which is preliminary data.</text>
</comment>
<dbReference type="Pfam" id="PF02682">
    <property type="entry name" value="CT_C_D"/>
    <property type="match status" value="1"/>
</dbReference>
<keyword evidence="1" id="KW-0547">Nucleotide-binding</keyword>
<dbReference type="InterPro" id="IPR010016">
    <property type="entry name" value="PxpB"/>
</dbReference>
<evidence type="ECO:0000256" key="3">
    <source>
        <dbReference type="ARBA" id="ARBA00022840"/>
    </source>
</evidence>
<dbReference type="GO" id="GO:0005524">
    <property type="term" value="F:ATP binding"/>
    <property type="evidence" value="ECO:0007669"/>
    <property type="project" value="UniProtKB-KW"/>
</dbReference>
<dbReference type="EMBL" id="JACIGW010000004">
    <property type="protein sequence ID" value="MBB4350162.1"/>
    <property type="molecule type" value="Genomic_DNA"/>
</dbReference>
<dbReference type="GO" id="GO:0016787">
    <property type="term" value="F:hydrolase activity"/>
    <property type="evidence" value="ECO:0007669"/>
    <property type="project" value="UniProtKB-KW"/>
</dbReference>
<dbReference type="InterPro" id="IPR003833">
    <property type="entry name" value="CT_C_D"/>
</dbReference>
<dbReference type="Gene3D" id="3.30.1360.40">
    <property type="match status" value="1"/>
</dbReference>
<dbReference type="InterPro" id="IPR029000">
    <property type="entry name" value="Cyclophilin-like_dom_sf"/>
</dbReference>
<proteinExistence type="predicted"/>
<evidence type="ECO:0000313" key="10">
    <source>
        <dbReference type="Proteomes" id="UP000576087"/>
    </source>
</evidence>
<evidence type="ECO:0000256" key="2">
    <source>
        <dbReference type="ARBA" id="ARBA00022801"/>
    </source>
</evidence>
<dbReference type="SUPFAM" id="SSF160467">
    <property type="entry name" value="PH0987 N-terminal domain-like"/>
    <property type="match status" value="1"/>
</dbReference>
<dbReference type="Gene3D" id="2.40.100.10">
    <property type="entry name" value="Cyclophilin-like"/>
    <property type="match status" value="1"/>
</dbReference>
<evidence type="ECO:0000313" key="8">
    <source>
        <dbReference type="Proteomes" id="UP000520770"/>
    </source>
</evidence>
<evidence type="ECO:0000313" key="7">
    <source>
        <dbReference type="EMBL" id="MBB4447721.1"/>
    </source>
</evidence>
<dbReference type="Proteomes" id="UP000524535">
    <property type="component" value="Unassembled WGS sequence"/>
</dbReference>
<dbReference type="SUPFAM" id="SSF50891">
    <property type="entry name" value="Cyclophilin-like"/>
    <property type="match status" value="1"/>
</dbReference>
<keyword evidence="3" id="KW-0067">ATP-binding</keyword>
<gene>
    <name evidence="6" type="ORF">GGE31_003866</name>
    <name evidence="5" type="ORF">GGE33_003925</name>
    <name evidence="7" type="ORF">GGE35_003556</name>
</gene>
<evidence type="ECO:0000259" key="4">
    <source>
        <dbReference type="SMART" id="SM00796"/>
    </source>
</evidence>
<dbReference type="Proteomes" id="UP000520770">
    <property type="component" value="Unassembled WGS sequence"/>
</dbReference>
<name>A0A7W6TH36_9HYPH</name>
<evidence type="ECO:0000313" key="9">
    <source>
        <dbReference type="Proteomes" id="UP000524535"/>
    </source>
</evidence>
<evidence type="ECO:0000313" key="6">
    <source>
        <dbReference type="EMBL" id="MBB4413340.1"/>
    </source>
</evidence>
<sequence length="253" mass="27413">MQFRPRSGPTLTGENAYPRILRCGDRAVAIEFSDTVSEAANLKVLSLDASLAAEPIDGILETIPTYRSLTVIYDPKILRGAALGEKLMQRATHDTAAPETGRLLEFPVLYGGEHQADLDELAALKNMSAADVIALHSSAEYRVYMIGFAPGFAYLGGLPEILHTPRLAVPRQRIEAGAIGIGGRQSSINSVPGPSGWRFLGRTPFKLFDPARPEPFLLKAGDRITFRSIDTEEARELDAQVAAGTAELKEIAR</sequence>
<protein>
    <submittedName>
        <fullName evidence="6">KipI family sensor histidine kinase inhibitor</fullName>
    </submittedName>
</protein>
<dbReference type="PANTHER" id="PTHR34698">
    <property type="entry name" value="5-OXOPROLINASE SUBUNIT B"/>
    <property type="match status" value="1"/>
</dbReference>
<dbReference type="RefSeq" id="WP_183826599.1">
    <property type="nucleotide sequence ID" value="NZ_JACIGW010000004.1"/>
</dbReference>
<dbReference type="EMBL" id="JACIGY010000005">
    <property type="protein sequence ID" value="MBB4413340.1"/>
    <property type="molecule type" value="Genomic_DNA"/>
</dbReference>
<reference evidence="8 9" key="1">
    <citation type="submission" date="2020-08" db="EMBL/GenBank/DDBJ databases">
        <title>Genomic Encyclopedia of Type Strains, Phase IV (KMG-V): Genome sequencing to study the core and pangenomes of soil and plant-associated prokaryotes.</title>
        <authorList>
            <person name="Whitman W."/>
        </authorList>
    </citation>
    <scope>NUCLEOTIDE SEQUENCE [LARGE SCALE GENOMIC DNA]</scope>
    <source>
        <strain evidence="6 9">SEMIA 444</strain>
        <strain evidence="5 8">SEMIA 448</strain>
        <strain evidence="7 10">SEMIA 452</strain>
    </source>
</reference>
<evidence type="ECO:0000256" key="1">
    <source>
        <dbReference type="ARBA" id="ARBA00022741"/>
    </source>
</evidence>
<keyword evidence="9" id="KW-1185">Reference proteome</keyword>
<dbReference type="PANTHER" id="PTHR34698:SF2">
    <property type="entry name" value="5-OXOPROLINASE SUBUNIT B"/>
    <property type="match status" value="1"/>
</dbReference>
<dbReference type="NCBIfam" id="TIGR00370">
    <property type="entry name" value="5-oxoprolinase subunit PxpB"/>
    <property type="match status" value="1"/>
</dbReference>
<organism evidence="6 9">
    <name type="scientific">Aliirhizobium cellulosilyticum</name>
    <dbReference type="NCBI Taxonomy" id="393664"/>
    <lineage>
        <taxon>Bacteria</taxon>
        <taxon>Pseudomonadati</taxon>
        <taxon>Pseudomonadota</taxon>
        <taxon>Alphaproteobacteria</taxon>
        <taxon>Hyphomicrobiales</taxon>
        <taxon>Rhizobiaceae</taxon>
        <taxon>Aliirhizobium</taxon>
    </lineage>
</organism>
<dbReference type="SMART" id="SM00796">
    <property type="entry name" value="AHS1"/>
    <property type="match status" value="1"/>
</dbReference>
<dbReference type="EMBL" id="JACIHM010000005">
    <property type="protein sequence ID" value="MBB4447721.1"/>
    <property type="molecule type" value="Genomic_DNA"/>
</dbReference>
<dbReference type="Proteomes" id="UP000576087">
    <property type="component" value="Unassembled WGS sequence"/>
</dbReference>
<dbReference type="AlphaFoldDB" id="A0A7W6TH36"/>
<feature type="domain" description="Carboxyltransferase" evidence="4">
    <location>
        <begin position="18"/>
        <end position="218"/>
    </location>
</feature>
<evidence type="ECO:0000313" key="5">
    <source>
        <dbReference type="EMBL" id="MBB4350162.1"/>
    </source>
</evidence>
<keyword evidence="2" id="KW-0378">Hydrolase</keyword>